<dbReference type="GO" id="GO:0000045">
    <property type="term" value="P:autophagosome assembly"/>
    <property type="evidence" value="ECO:0007669"/>
    <property type="project" value="TreeGrafter"/>
</dbReference>
<comment type="similarity">
    <text evidence="1">Belongs to the ATG10 family.</text>
</comment>
<accession>A0A0N1PH86</accession>
<dbReference type="PANTHER" id="PTHR14957:SF1">
    <property type="entry name" value="UBIQUITIN-LIKE-CONJUGATING ENZYME ATG10"/>
    <property type="match status" value="1"/>
</dbReference>
<keyword evidence="4" id="KW-0833">Ubl conjugation pathway</keyword>
<dbReference type="AlphaFoldDB" id="A0A0N1PH86"/>
<dbReference type="GO" id="GO:0005829">
    <property type="term" value="C:cytosol"/>
    <property type="evidence" value="ECO:0007669"/>
    <property type="project" value="TreeGrafter"/>
</dbReference>
<dbReference type="Pfam" id="PF03987">
    <property type="entry name" value="Autophagy_act_C"/>
    <property type="match status" value="1"/>
</dbReference>
<dbReference type="Gene3D" id="3.30.1460.50">
    <property type="match status" value="1"/>
</dbReference>
<dbReference type="Proteomes" id="UP000053240">
    <property type="component" value="Unassembled WGS sequence"/>
</dbReference>
<dbReference type="FunCoup" id="A0A0N1PH86">
    <property type="interactions" value="73"/>
</dbReference>
<dbReference type="OMA" id="YHIVYSV"/>
<sequence length="167" mass="19723">MDEFGITVEEFINAINEFKNVSDQINDGWRIYENKNEIHKSYLKKESFINFDLQGELTLCKVEYNIFYNISYAVPSFSFNVWKSNGTLLTLEEIRQLSFIHIKREDFYSVITQQEHPLFGRPYFIMHPCHTAKLLAQFKLNSRNIIVTFLSLITPLLKLELPLEYGL</sequence>
<evidence type="ECO:0000256" key="5">
    <source>
        <dbReference type="ARBA" id="ARBA00023006"/>
    </source>
</evidence>
<name>A0A0N1PH86_PAPMA</name>
<evidence type="ECO:0000256" key="1">
    <source>
        <dbReference type="ARBA" id="ARBA00005696"/>
    </source>
</evidence>
<dbReference type="EMBL" id="KQ460954">
    <property type="protein sequence ID" value="KPJ10253.1"/>
    <property type="molecule type" value="Genomic_DNA"/>
</dbReference>
<protein>
    <recommendedName>
        <fullName evidence="2">Ubiquitin-like-conjugating enzyme ATG10</fullName>
    </recommendedName>
    <alternativeName>
        <fullName evidence="6">Autophagy-related protein 10</fullName>
    </alternativeName>
</protein>
<evidence type="ECO:0000313" key="8">
    <source>
        <dbReference type="Proteomes" id="UP000053240"/>
    </source>
</evidence>
<evidence type="ECO:0000256" key="3">
    <source>
        <dbReference type="ARBA" id="ARBA00022679"/>
    </source>
</evidence>
<evidence type="ECO:0000256" key="6">
    <source>
        <dbReference type="ARBA" id="ARBA00029833"/>
    </source>
</evidence>
<dbReference type="GO" id="GO:0000422">
    <property type="term" value="P:autophagy of mitochondrion"/>
    <property type="evidence" value="ECO:0007669"/>
    <property type="project" value="TreeGrafter"/>
</dbReference>
<dbReference type="InParanoid" id="A0A0N1PH86"/>
<dbReference type="InterPro" id="IPR007135">
    <property type="entry name" value="Atg3/Atg10"/>
</dbReference>
<dbReference type="KEGG" id="pmac:106715960"/>
<gene>
    <name evidence="7" type="ORF">RR48_04285</name>
</gene>
<reference evidence="7 8" key="1">
    <citation type="journal article" date="2015" name="Nat. Commun.">
        <title>Outbred genome sequencing and CRISPR/Cas9 gene editing in butterflies.</title>
        <authorList>
            <person name="Li X."/>
            <person name="Fan D."/>
            <person name="Zhang W."/>
            <person name="Liu G."/>
            <person name="Zhang L."/>
            <person name="Zhao L."/>
            <person name="Fang X."/>
            <person name="Chen L."/>
            <person name="Dong Y."/>
            <person name="Chen Y."/>
            <person name="Ding Y."/>
            <person name="Zhao R."/>
            <person name="Feng M."/>
            <person name="Zhu Y."/>
            <person name="Feng Y."/>
            <person name="Jiang X."/>
            <person name="Zhu D."/>
            <person name="Xiang H."/>
            <person name="Feng X."/>
            <person name="Li S."/>
            <person name="Wang J."/>
            <person name="Zhang G."/>
            <person name="Kronforst M.R."/>
            <person name="Wang W."/>
        </authorList>
    </citation>
    <scope>NUCLEOTIDE SEQUENCE [LARGE SCALE GENOMIC DNA]</scope>
    <source>
        <strain evidence="7">Ya'a_city_454_Pm</strain>
        <tissue evidence="7">Whole body</tissue>
    </source>
</reference>
<keyword evidence="3" id="KW-0808">Transferase</keyword>
<evidence type="ECO:0000313" key="7">
    <source>
        <dbReference type="EMBL" id="KPJ10253.1"/>
    </source>
</evidence>
<evidence type="ECO:0000256" key="2">
    <source>
        <dbReference type="ARBA" id="ARBA00021099"/>
    </source>
</evidence>
<dbReference type="STRING" id="76193.A0A0N1PH86"/>
<dbReference type="GO" id="GO:0061651">
    <property type="term" value="F:Atg12 conjugating enzyme activity"/>
    <property type="evidence" value="ECO:0007669"/>
    <property type="project" value="TreeGrafter"/>
</dbReference>
<dbReference type="OrthoDB" id="4089664at2759"/>
<dbReference type="GO" id="GO:0032446">
    <property type="term" value="P:protein modification by small protein conjugation"/>
    <property type="evidence" value="ECO:0007669"/>
    <property type="project" value="TreeGrafter"/>
</dbReference>
<keyword evidence="8" id="KW-1185">Reference proteome</keyword>
<proteinExistence type="inferred from homology"/>
<evidence type="ECO:0000256" key="4">
    <source>
        <dbReference type="ARBA" id="ARBA00022786"/>
    </source>
</evidence>
<organism evidence="7 8">
    <name type="scientific">Papilio machaon</name>
    <name type="common">Old World swallowtail butterfly</name>
    <dbReference type="NCBI Taxonomy" id="76193"/>
    <lineage>
        <taxon>Eukaryota</taxon>
        <taxon>Metazoa</taxon>
        <taxon>Ecdysozoa</taxon>
        <taxon>Arthropoda</taxon>
        <taxon>Hexapoda</taxon>
        <taxon>Insecta</taxon>
        <taxon>Pterygota</taxon>
        <taxon>Neoptera</taxon>
        <taxon>Endopterygota</taxon>
        <taxon>Lepidoptera</taxon>
        <taxon>Glossata</taxon>
        <taxon>Ditrysia</taxon>
        <taxon>Papilionoidea</taxon>
        <taxon>Papilionidae</taxon>
        <taxon>Papilioninae</taxon>
        <taxon>Papilio</taxon>
    </lineage>
</organism>
<dbReference type="PANTHER" id="PTHR14957">
    <property type="entry name" value="UBIQUITIN-LIKE-CONJUGATING ENZYME ATG10"/>
    <property type="match status" value="1"/>
</dbReference>
<keyword evidence="5" id="KW-0072">Autophagy</keyword>